<keyword evidence="6 8" id="KW-0472">Membrane</keyword>
<organism evidence="10 11">
    <name type="scientific">Dendrothele bispora (strain CBS 962.96)</name>
    <dbReference type="NCBI Taxonomy" id="1314807"/>
    <lineage>
        <taxon>Eukaryota</taxon>
        <taxon>Fungi</taxon>
        <taxon>Dikarya</taxon>
        <taxon>Basidiomycota</taxon>
        <taxon>Agaricomycotina</taxon>
        <taxon>Agaricomycetes</taxon>
        <taxon>Agaricomycetidae</taxon>
        <taxon>Agaricales</taxon>
        <taxon>Agaricales incertae sedis</taxon>
        <taxon>Dendrothele</taxon>
    </lineage>
</organism>
<feature type="transmembrane region" description="Helical" evidence="8">
    <location>
        <begin position="175"/>
        <end position="197"/>
    </location>
</feature>
<feature type="compositionally biased region" description="Polar residues" evidence="7">
    <location>
        <begin position="17"/>
        <end position="26"/>
    </location>
</feature>
<feature type="transmembrane region" description="Helical" evidence="8">
    <location>
        <begin position="203"/>
        <end position="224"/>
    </location>
</feature>
<dbReference type="Pfam" id="PF07690">
    <property type="entry name" value="MFS_1"/>
    <property type="match status" value="1"/>
</dbReference>
<dbReference type="GO" id="GO:0012505">
    <property type="term" value="C:endomembrane system"/>
    <property type="evidence" value="ECO:0007669"/>
    <property type="project" value="UniProtKB-SubCell"/>
</dbReference>
<feature type="transmembrane region" description="Helical" evidence="8">
    <location>
        <begin position="117"/>
        <end position="136"/>
    </location>
</feature>
<evidence type="ECO:0000313" key="10">
    <source>
        <dbReference type="EMBL" id="THU86306.1"/>
    </source>
</evidence>
<protein>
    <submittedName>
        <fullName evidence="10">Member of the major facilitator superfamily</fullName>
    </submittedName>
</protein>
<dbReference type="Gene3D" id="1.20.1250.20">
    <property type="entry name" value="MFS general substrate transporter like domains"/>
    <property type="match status" value="2"/>
</dbReference>
<name>A0A4S8LBQ1_DENBC</name>
<dbReference type="OrthoDB" id="3437016at2759"/>
<proteinExistence type="inferred from homology"/>
<keyword evidence="4 8" id="KW-0812">Transmembrane</keyword>
<dbReference type="CDD" id="cd17502">
    <property type="entry name" value="MFS_Azr1_MDR_like"/>
    <property type="match status" value="1"/>
</dbReference>
<feature type="region of interest" description="Disordered" evidence="7">
    <location>
        <begin position="1"/>
        <end position="28"/>
    </location>
</feature>
<feature type="transmembrane region" description="Helical" evidence="8">
    <location>
        <begin position="87"/>
        <end position="105"/>
    </location>
</feature>
<feature type="transmembrane region" description="Helical" evidence="8">
    <location>
        <begin position="376"/>
        <end position="400"/>
    </location>
</feature>
<comment type="subcellular location">
    <subcellularLocation>
        <location evidence="1">Endomembrane system</location>
        <topology evidence="1">Multi-pass membrane protein</topology>
    </subcellularLocation>
</comment>
<feature type="transmembrane region" description="Helical" evidence="8">
    <location>
        <begin position="244"/>
        <end position="261"/>
    </location>
</feature>
<feature type="transmembrane region" description="Helical" evidence="8">
    <location>
        <begin position="348"/>
        <end position="369"/>
    </location>
</feature>
<reference evidence="10 11" key="1">
    <citation type="journal article" date="2019" name="Nat. Ecol. Evol.">
        <title>Megaphylogeny resolves global patterns of mushroom evolution.</title>
        <authorList>
            <person name="Varga T."/>
            <person name="Krizsan K."/>
            <person name="Foldi C."/>
            <person name="Dima B."/>
            <person name="Sanchez-Garcia M."/>
            <person name="Sanchez-Ramirez S."/>
            <person name="Szollosi G.J."/>
            <person name="Szarkandi J.G."/>
            <person name="Papp V."/>
            <person name="Albert L."/>
            <person name="Andreopoulos W."/>
            <person name="Angelini C."/>
            <person name="Antonin V."/>
            <person name="Barry K.W."/>
            <person name="Bougher N.L."/>
            <person name="Buchanan P."/>
            <person name="Buyck B."/>
            <person name="Bense V."/>
            <person name="Catcheside P."/>
            <person name="Chovatia M."/>
            <person name="Cooper J."/>
            <person name="Damon W."/>
            <person name="Desjardin D."/>
            <person name="Finy P."/>
            <person name="Geml J."/>
            <person name="Haridas S."/>
            <person name="Hughes K."/>
            <person name="Justo A."/>
            <person name="Karasinski D."/>
            <person name="Kautmanova I."/>
            <person name="Kiss B."/>
            <person name="Kocsube S."/>
            <person name="Kotiranta H."/>
            <person name="LaButti K.M."/>
            <person name="Lechner B.E."/>
            <person name="Liimatainen K."/>
            <person name="Lipzen A."/>
            <person name="Lukacs Z."/>
            <person name="Mihaltcheva S."/>
            <person name="Morgado L.N."/>
            <person name="Niskanen T."/>
            <person name="Noordeloos M.E."/>
            <person name="Ohm R.A."/>
            <person name="Ortiz-Santana B."/>
            <person name="Ovrebo C."/>
            <person name="Racz N."/>
            <person name="Riley R."/>
            <person name="Savchenko A."/>
            <person name="Shiryaev A."/>
            <person name="Soop K."/>
            <person name="Spirin V."/>
            <person name="Szebenyi C."/>
            <person name="Tomsovsky M."/>
            <person name="Tulloss R.E."/>
            <person name="Uehling J."/>
            <person name="Grigoriev I.V."/>
            <person name="Vagvolgyi C."/>
            <person name="Papp T."/>
            <person name="Martin F.M."/>
            <person name="Miettinen O."/>
            <person name="Hibbett D.S."/>
            <person name="Nagy L.G."/>
        </authorList>
    </citation>
    <scope>NUCLEOTIDE SEQUENCE [LARGE SCALE GENOMIC DNA]</scope>
    <source>
        <strain evidence="10 11">CBS 962.96</strain>
    </source>
</reference>
<gene>
    <name evidence="10" type="ORF">K435DRAFT_683970</name>
</gene>
<keyword evidence="5 8" id="KW-1133">Transmembrane helix</keyword>
<dbReference type="InterPro" id="IPR011701">
    <property type="entry name" value="MFS"/>
</dbReference>
<dbReference type="PANTHER" id="PTHR23501:SF84">
    <property type="entry name" value="VACUOLAR MEMBRANE AMINO ACID UPTAKE TRANSPORTER FNX2"/>
    <property type="match status" value="1"/>
</dbReference>
<dbReference type="PANTHER" id="PTHR23501">
    <property type="entry name" value="MAJOR FACILITATOR SUPERFAMILY"/>
    <property type="match status" value="1"/>
</dbReference>
<evidence type="ECO:0000256" key="1">
    <source>
        <dbReference type="ARBA" id="ARBA00004127"/>
    </source>
</evidence>
<feature type="transmembrane region" description="Helical" evidence="8">
    <location>
        <begin position="406"/>
        <end position="432"/>
    </location>
</feature>
<evidence type="ECO:0000256" key="5">
    <source>
        <dbReference type="ARBA" id="ARBA00022989"/>
    </source>
</evidence>
<dbReference type="Proteomes" id="UP000297245">
    <property type="component" value="Unassembled WGS sequence"/>
</dbReference>
<feature type="transmembrane region" description="Helical" evidence="8">
    <location>
        <begin position="142"/>
        <end position="163"/>
    </location>
</feature>
<feature type="domain" description="Major facilitator superfamily (MFS) profile" evidence="9">
    <location>
        <begin position="52"/>
        <end position="540"/>
    </location>
</feature>
<dbReference type="InterPro" id="IPR020846">
    <property type="entry name" value="MFS_dom"/>
</dbReference>
<comment type="similarity">
    <text evidence="2">Belongs to the major facilitator superfamily.</text>
</comment>
<accession>A0A4S8LBQ1</accession>
<evidence type="ECO:0000256" key="3">
    <source>
        <dbReference type="ARBA" id="ARBA00022448"/>
    </source>
</evidence>
<dbReference type="GO" id="GO:0000329">
    <property type="term" value="C:fungal-type vacuole membrane"/>
    <property type="evidence" value="ECO:0007669"/>
    <property type="project" value="TreeGrafter"/>
</dbReference>
<feature type="transmembrane region" description="Helical" evidence="8">
    <location>
        <begin position="312"/>
        <end position="336"/>
    </location>
</feature>
<dbReference type="GO" id="GO:0015174">
    <property type="term" value="F:basic amino acid transmembrane transporter activity"/>
    <property type="evidence" value="ECO:0007669"/>
    <property type="project" value="TreeGrafter"/>
</dbReference>
<evidence type="ECO:0000256" key="7">
    <source>
        <dbReference type="SAM" id="MobiDB-lite"/>
    </source>
</evidence>
<dbReference type="PROSITE" id="PS50850">
    <property type="entry name" value="MFS"/>
    <property type="match status" value="1"/>
</dbReference>
<evidence type="ECO:0000256" key="8">
    <source>
        <dbReference type="SAM" id="Phobius"/>
    </source>
</evidence>
<keyword evidence="11" id="KW-1185">Reference proteome</keyword>
<dbReference type="SUPFAM" id="SSF103473">
    <property type="entry name" value="MFS general substrate transporter"/>
    <property type="match status" value="1"/>
</dbReference>
<keyword evidence="3" id="KW-0813">Transport</keyword>
<sequence>MSDETSPLLDPRKKTQDNGTFPQQNGLPVEEIIDQEPSEDVPTKSQKSLLAVVIPMALGIFLVAMDSTIVVASYASIGNELNQLSKTSWIATGYMLTLTSFQPLYGKLSDIFGRKACLLVAYCIFGLGSLFCGLSKTMDQLILSRALAGIVGGGMSTVVSIIMSDIVPLRSRGTWQGIINIVFATGSSIGAPLGGFLADTIGWRWAFLIQCPAILLAILSVSLALHLPPTDSSDFKTKIKRVDFVGAATLVCCVFLFLFGLERGGNVSWSDTATIGTLAGSAALFILFGYIEMEWAKEPFAPKRIIVNRSLIASYLVNFFGVASALSMLFHVSLYFQAVGGMSPSKAGLLLVPSVFGGVTGSLVGGLLIQATGKYYWLTVLGYWLLVVGSSTITLFSGIIAHAVPAIAVGLVLSGLGNVGGGITTSLIALISNAGQVDQAIATAVSYLFRSLGSVVGLAVGSAILQDVLRVILQRTLTGRDVNEIVRHVKESLDYLDELDSETRSIVLSAYEEAIRMSMIFSLCMALCAAFASFFIKEKELTRRG</sequence>
<evidence type="ECO:0000256" key="2">
    <source>
        <dbReference type="ARBA" id="ARBA00008335"/>
    </source>
</evidence>
<evidence type="ECO:0000313" key="11">
    <source>
        <dbReference type="Proteomes" id="UP000297245"/>
    </source>
</evidence>
<feature type="transmembrane region" description="Helical" evidence="8">
    <location>
        <begin position="49"/>
        <end position="75"/>
    </location>
</feature>
<dbReference type="FunFam" id="1.20.1720.10:FF:000013">
    <property type="entry name" value="Related to multidrug resistance proteins"/>
    <property type="match status" value="1"/>
</dbReference>
<evidence type="ECO:0000256" key="6">
    <source>
        <dbReference type="ARBA" id="ARBA00023136"/>
    </source>
</evidence>
<feature type="transmembrane region" description="Helical" evidence="8">
    <location>
        <begin position="514"/>
        <end position="536"/>
    </location>
</feature>
<dbReference type="AlphaFoldDB" id="A0A4S8LBQ1"/>
<dbReference type="InterPro" id="IPR036259">
    <property type="entry name" value="MFS_trans_sf"/>
</dbReference>
<feature type="transmembrane region" description="Helical" evidence="8">
    <location>
        <begin position="444"/>
        <end position="465"/>
    </location>
</feature>
<evidence type="ECO:0000256" key="4">
    <source>
        <dbReference type="ARBA" id="ARBA00022692"/>
    </source>
</evidence>
<evidence type="ECO:0000259" key="9">
    <source>
        <dbReference type="PROSITE" id="PS50850"/>
    </source>
</evidence>
<dbReference type="EMBL" id="ML179504">
    <property type="protein sequence ID" value="THU86306.1"/>
    <property type="molecule type" value="Genomic_DNA"/>
</dbReference>